<keyword evidence="2 4" id="KW-0808">Transferase</keyword>
<dbReference type="PIRSF" id="PIRSF003078">
    <property type="entry name" value="GidB"/>
    <property type="match status" value="1"/>
</dbReference>
<comment type="subcellular location">
    <subcellularLocation>
        <location evidence="4">Cytoplasm</location>
    </subcellularLocation>
</comment>
<dbReference type="EMBL" id="JAHLQI010000009">
    <property type="protein sequence ID" value="MBU5491477.1"/>
    <property type="molecule type" value="Genomic_DNA"/>
</dbReference>
<comment type="caution">
    <text evidence="5">The sequence shown here is derived from an EMBL/GenBank/DDBJ whole genome shotgun (WGS) entry which is preliminary data.</text>
</comment>
<gene>
    <name evidence="4 5" type="primary">rsmG</name>
    <name evidence="5" type="ORF">KQI75_12780</name>
</gene>
<sequence>MTELLKNGFSAMKLSVSDAQIAQLEDFTARMLETNKVMNLTRITDPKEIAEKHLLDCASLLQAADFSKKSVVDVGCGAGFPGMPLHILCPSCELTLLDSLGKRIRFLQGCIDAMNLSDIEAVHARAEEFAAKHREQYDFAVSRAVAQLNVLAELSLPLVKQGGAFIAMKSKDTDEELERAKKAICLLGGEIEKIIDYTIPHTEITHRLVVIRKKNHTPKQYPRPFRKISASPL</sequence>
<evidence type="ECO:0000256" key="4">
    <source>
        <dbReference type="HAMAP-Rule" id="MF_00074"/>
    </source>
</evidence>
<evidence type="ECO:0000256" key="1">
    <source>
        <dbReference type="ARBA" id="ARBA00022603"/>
    </source>
</evidence>
<keyword evidence="1 4" id="KW-0489">Methyltransferase</keyword>
<evidence type="ECO:0000313" key="5">
    <source>
        <dbReference type="EMBL" id="MBU5491477.1"/>
    </source>
</evidence>
<comment type="caution">
    <text evidence="4">Lacks conserved residue(s) required for the propagation of feature annotation.</text>
</comment>
<evidence type="ECO:0000256" key="2">
    <source>
        <dbReference type="ARBA" id="ARBA00022679"/>
    </source>
</evidence>
<proteinExistence type="inferred from homology"/>
<keyword evidence="4" id="KW-0698">rRNA processing</keyword>
<keyword evidence="4" id="KW-0963">Cytoplasm</keyword>
<evidence type="ECO:0000256" key="3">
    <source>
        <dbReference type="ARBA" id="ARBA00022691"/>
    </source>
</evidence>
<feature type="binding site" evidence="4">
    <location>
        <position position="143"/>
    </location>
    <ligand>
        <name>S-adenosyl-L-methionine</name>
        <dbReference type="ChEBI" id="CHEBI:59789"/>
    </ligand>
</feature>
<accession>A0ABS6EUX0</accession>
<name>A0ABS6EUX0_9FIRM</name>
<keyword evidence="3 4" id="KW-0949">S-adenosyl-L-methionine</keyword>
<evidence type="ECO:0000313" key="6">
    <source>
        <dbReference type="Proteomes" id="UP000783588"/>
    </source>
</evidence>
<dbReference type="PANTHER" id="PTHR31760">
    <property type="entry name" value="S-ADENOSYL-L-METHIONINE-DEPENDENT METHYLTRANSFERASES SUPERFAMILY PROTEIN"/>
    <property type="match status" value="1"/>
</dbReference>
<feature type="binding site" evidence="4">
    <location>
        <position position="80"/>
    </location>
    <ligand>
        <name>S-adenosyl-L-methionine</name>
        <dbReference type="ChEBI" id="CHEBI:59789"/>
    </ligand>
</feature>
<feature type="binding site" evidence="4">
    <location>
        <begin position="126"/>
        <end position="127"/>
    </location>
    <ligand>
        <name>S-adenosyl-L-methionine</name>
        <dbReference type="ChEBI" id="CHEBI:59789"/>
    </ligand>
</feature>
<dbReference type="NCBIfam" id="TIGR00138">
    <property type="entry name" value="rsmG_gidB"/>
    <property type="match status" value="1"/>
</dbReference>
<feature type="binding site" evidence="4">
    <location>
        <position position="75"/>
    </location>
    <ligand>
        <name>S-adenosyl-L-methionine</name>
        <dbReference type="ChEBI" id="CHEBI:59789"/>
    </ligand>
</feature>
<dbReference type="GO" id="GO:0032259">
    <property type="term" value="P:methylation"/>
    <property type="evidence" value="ECO:0007669"/>
    <property type="project" value="UniProtKB-KW"/>
</dbReference>
<keyword evidence="6" id="KW-1185">Reference proteome</keyword>
<reference evidence="5 6" key="1">
    <citation type="submission" date="2021-06" db="EMBL/GenBank/DDBJ databases">
        <authorList>
            <person name="Sun Q."/>
            <person name="Li D."/>
        </authorList>
    </citation>
    <scope>NUCLEOTIDE SEQUENCE [LARGE SCALE GENOMIC DNA]</scope>
    <source>
        <strain evidence="5 6">MSJd-7</strain>
    </source>
</reference>
<comment type="function">
    <text evidence="4">Specifically methylates the N7 position of a guanine in 16S rRNA.</text>
</comment>
<dbReference type="PANTHER" id="PTHR31760:SF0">
    <property type="entry name" value="S-ADENOSYL-L-METHIONINE-DEPENDENT METHYLTRANSFERASES SUPERFAMILY PROTEIN"/>
    <property type="match status" value="1"/>
</dbReference>
<dbReference type="Pfam" id="PF02527">
    <property type="entry name" value="GidB"/>
    <property type="match status" value="1"/>
</dbReference>
<dbReference type="EC" id="2.1.1.-" evidence="4"/>
<dbReference type="GO" id="GO:0008168">
    <property type="term" value="F:methyltransferase activity"/>
    <property type="evidence" value="ECO:0007669"/>
    <property type="project" value="UniProtKB-KW"/>
</dbReference>
<comment type="similarity">
    <text evidence="4">Belongs to the methyltransferase superfamily. RNA methyltransferase RsmG family.</text>
</comment>
<organism evidence="5 6">
    <name type="scientific">Butyricicoccus intestinisimiae</name>
    <dbReference type="NCBI Taxonomy" id="2841509"/>
    <lineage>
        <taxon>Bacteria</taxon>
        <taxon>Bacillati</taxon>
        <taxon>Bacillota</taxon>
        <taxon>Clostridia</taxon>
        <taxon>Eubacteriales</taxon>
        <taxon>Butyricicoccaceae</taxon>
        <taxon>Butyricicoccus</taxon>
    </lineage>
</organism>
<dbReference type="InterPro" id="IPR003682">
    <property type="entry name" value="rRNA_ssu_MeTfrase_G"/>
</dbReference>
<dbReference type="RefSeq" id="WP_216471219.1">
    <property type="nucleotide sequence ID" value="NZ_JAHLQI010000009.1"/>
</dbReference>
<dbReference type="CDD" id="cd02440">
    <property type="entry name" value="AdoMet_MTases"/>
    <property type="match status" value="1"/>
</dbReference>
<protein>
    <recommendedName>
        <fullName evidence="4">Ribosomal RNA small subunit methyltransferase G</fullName>
        <ecNumber evidence="4">2.1.1.-</ecNumber>
    </recommendedName>
    <alternativeName>
        <fullName evidence="4">16S rRNA 7-methylguanosine methyltransferase</fullName>
        <shortName evidence="4">16S rRNA m7G methyltransferase</shortName>
    </alternativeName>
</protein>
<dbReference type="Proteomes" id="UP000783588">
    <property type="component" value="Unassembled WGS sequence"/>
</dbReference>
<dbReference type="HAMAP" id="MF_00074">
    <property type="entry name" value="16SrRNA_methyltr_G"/>
    <property type="match status" value="1"/>
</dbReference>